<dbReference type="Proteomes" id="UP001286456">
    <property type="component" value="Unassembled WGS sequence"/>
</dbReference>
<evidence type="ECO:0000313" key="3">
    <source>
        <dbReference type="Proteomes" id="UP001286456"/>
    </source>
</evidence>
<keyword evidence="3" id="KW-1185">Reference proteome</keyword>
<organism evidence="2 3">
    <name type="scientific">Cercophora scortea</name>
    <dbReference type="NCBI Taxonomy" id="314031"/>
    <lineage>
        <taxon>Eukaryota</taxon>
        <taxon>Fungi</taxon>
        <taxon>Dikarya</taxon>
        <taxon>Ascomycota</taxon>
        <taxon>Pezizomycotina</taxon>
        <taxon>Sordariomycetes</taxon>
        <taxon>Sordariomycetidae</taxon>
        <taxon>Sordariales</taxon>
        <taxon>Lasiosphaeriaceae</taxon>
        <taxon>Cercophora</taxon>
    </lineage>
</organism>
<comment type="caution">
    <text evidence="2">The sequence shown here is derived from an EMBL/GenBank/DDBJ whole genome shotgun (WGS) entry which is preliminary data.</text>
</comment>
<accession>A0AAE0I7A7</accession>
<feature type="signal peptide" evidence="1">
    <location>
        <begin position="1"/>
        <end position="18"/>
    </location>
</feature>
<name>A0AAE0I7A7_9PEZI</name>
<keyword evidence="1" id="KW-0732">Signal</keyword>
<dbReference type="SUPFAM" id="SSF54427">
    <property type="entry name" value="NTF2-like"/>
    <property type="match status" value="1"/>
</dbReference>
<sequence>MRLTILLTAALTPLAVLAAPVALGARGDKFCAKIFPAPGDAEVKNRHDKFVDAFLVKKDVALAFENIAPEYVNHNPFAQNGAAWALNFLKDIWGSQQITIRRTLYRNNTSWINYDGSWGTIIDRYRWEGGCIVEHWDSGETWPTS</sequence>
<dbReference type="InterPro" id="IPR032710">
    <property type="entry name" value="NTF2-like_dom_sf"/>
</dbReference>
<reference evidence="2" key="1">
    <citation type="journal article" date="2023" name="Mol. Phylogenet. Evol.">
        <title>Genome-scale phylogeny and comparative genomics of the fungal order Sordariales.</title>
        <authorList>
            <person name="Hensen N."/>
            <person name="Bonometti L."/>
            <person name="Westerberg I."/>
            <person name="Brannstrom I.O."/>
            <person name="Guillou S."/>
            <person name="Cros-Aarteil S."/>
            <person name="Calhoun S."/>
            <person name="Haridas S."/>
            <person name="Kuo A."/>
            <person name="Mondo S."/>
            <person name="Pangilinan J."/>
            <person name="Riley R."/>
            <person name="LaButti K."/>
            <person name="Andreopoulos B."/>
            <person name="Lipzen A."/>
            <person name="Chen C."/>
            <person name="Yan M."/>
            <person name="Daum C."/>
            <person name="Ng V."/>
            <person name="Clum A."/>
            <person name="Steindorff A."/>
            <person name="Ohm R.A."/>
            <person name="Martin F."/>
            <person name="Silar P."/>
            <person name="Natvig D.O."/>
            <person name="Lalanne C."/>
            <person name="Gautier V."/>
            <person name="Ament-Velasquez S.L."/>
            <person name="Kruys A."/>
            <person name="Hutchinson M.I."/>
            <person name="Powell A.J."/>
            <person name="Barry K."/>
            <person name="Miller A.N."/>
            <person name="Grigoriev I.V."/>
            <person name="Debuchy R."/>
            <person name="Gladieux P."/>
            <person name="Hiltunen Thoren M."/>
            <person name="Johannesson H."/>
        </authorList>
    </citation>
    <scope>NUCLEOTIDE SEQUENCE</scope>
    <source>
        <strain evidence="2">SMH4131-1</strain>
    </source>
</reference>
<dbReference type="AlphaFoldDB" id="A0AAE0I7A7"/>
<gene>
    <name evidence="2" type="ORF">B0T19DRAFT_273419</name>
</gene>
<reference evidence="2" key="2">
    <citation type="submission" date="2023-06" db="EMBL/GenBank/DDBJ databases">
        <authorList>
            <consortium name="Lawrence Berkeley National Laboratory"/>
            <person name="Haridas S."/>
            <person name="Hensen N."/>
            <person name="Bonometti L."/>
            <person name="Westerberg I."/>
            <person name="Brannstrom I.O."/>
            <person name="Guillou S."/>
            <person name="Cros-Aarteil S."/>
            <person name="Calhoun S."/>
            <person name="Kuo A."/>
            <person name="Mondo S."/>
            <person name="Pangilinan J."/>
            <person name="Riley R."/>
            <person name="Labutti K."/>
            <person name="Andreopoulos B."/>
            <person name="Lipzen A."/>
            <person name="Chen C."/>
            <person name="Yanf M."/>
            <person name="Daum C."/>
            <person name="Ng V."/>
            <person name="Clum A."/>
            <person name="Steindorff A."/>
            <person name="Ohm R."/>
            <person name="Martin F."/>
            <person name="Silar P."/>
            <person name="Natvig D."/>
            <person name="Lalanne C."/>
            <person name="Gautier V."/>
            <person name="Ament-Velasquez S.L."/>
            <person name="Kruys A."/>
            <person name="Hutchinson M.I."/>
            <person name="Powell A.J."/>
            <person name="Barry K."/>
            <person name="Miller A.N."/>
            <person name="Grigoriev I.V."/>
            <person name="Debuchy R."/>
            <person name="Gladieux P."/>
            <person name="Thoren M.H."/>
            <person name="Johannesson H."/>
        </authorList>
    </citation>
    <scope>NUCLEOTIDE SEQUENCE</scope>
    <source>
        <strain evidence="2">SMH4131-1</strain>
    </source>
</reference>
<protein>
    <recommendedName>
        <fullName evidence="4">SnoaL-like domain-containing protein</fullName>
    </recommendedName>
</protein>
<proteinExistence type="predicted"/>
<dbReference type="Gene3D" id="3.10.450.50">
    <property type="match status" value="1"/>
</dbReference>
<dbReference type="EMBL" id="JAUEPO010000006">
    <property type="protein sequence ID" value="KAK3319853.1"/>
    <property type="molecule type" value="Genomic_DNA"/>
</dbReference>
<evidence type="ECO:0008006" key="4">
    <source>
        <dbReference type="Google" id="ProtNLM"/>
    </source>
</evidence>
<evidence type="ECO:0000256" key="1">
    <source>
        <dbReference type="SAM" id="SignalP"/>
    </source>
</evidence>
<evidence type="ECO:0000313" key="2">
    <source>
        <dbReference type="EMBL" id="KAK3319853.1"/>
    </source>
</evidence>
<feature type="chain" id="PRO_5041991680" description="SnoaL-like domain-containing protein" evidence="1">
    <location>
        <begin position="19"/>
        <end position="145"/>
    </location>
</feature>